<dbReference type="EMBL" id="BMUU01000001">
    <property type="protein sequence ID" value="GGY17021.1"/>
    <property type="molecule type" value="Genomic_DNA"/>
</dbReference>
<dbReference type="InterPro" id="IPR001322">
    <property type="entry name" value="Lamin_tail_dom"/>
</dbReference>
<dbReference type="Pfam" id="PF00932">
    <property type="entry name" value="LTD"/>
    <property type="match status" value="1"/>
</dbReference>
<reference evidence="4" key="1">
    <citation type="journal article" date="2019" name="Int. J. Syst. Evol. Microbiol.">
        <title>The Global Catalogue of Microorganisms (GCM) 10K type strain sequencing project: providing services to taxonomists for standard genome sequencing and annotation.</title>
        <authorList>
            <consortium name="The Broad Institute Genomics Platform"/>
            <consortium name="The Broad Institute Genome Sequencing Center for Infectious Disease"/>
            <person name="Wu L."/>
            <person name="Ma J."/>
        </authorList>
    </citation>
    <scope>NUCLEOTIDE SEQUENCE [LARGE SCALE GENOMIC DNA]</scope>
    <source>
        <strain evidence="4">JCM 4594</strain>
    </source>
</reference>
<sequence length="151" mass="16590">MSPRTITRVAALALAASGLAAAAAVPASATVHPAAPRSPIVLGAIQYDSPGRDDHSQKSLNAEWVTVTNTGRGTVNLKDWTLTDRAHQTYTFHNLRLAGHQSVRVHTGKARDTGRDVYQNRRDYAWDNSRDTATLRDNHKHTIATKSWGRR</sequence>
<comment type="caution">
    <text evidence="3">The sequence shown here is derived from an EMBL/GenBank/DDBJ whole genome shotgun (WGS) entry which is preliminary data.</text>
</comment>
<evidence type="ECO:0000313" key="4">
    <source>
        <dbReference type="Proteomes" id="UP000600946"/>
    </source>
</evidence>
<dbReference type="Proteomes" id="UP000600946">
    <property type="component" value="Unassembled WGS sequence"/>
</dbReference>
<feature type="domain" description="LTD" evidence="2">
    <location>
        <begin position="27"/>
        <end position="150"/>
    </location>
</feature>
<dbReference type="Gene3D" id="2.60.40.1260">
    <property type="entry name" value="Lamin Tail domain"/>
    <property type="match status" value="1"/>
</dbReference>
<evidence type="ECO:0000259" key="2">
    <source>
        <dbReference type="PROSITE" id="PS51841"/>
    </source>
</evidence>
<name>A0ABQ2ZL56_9ACTN</name>
<protein>
    <recommendedName>
        <fullName evidence="2">LTD domain-containing protein</fullName>
    </recommendedName>
</protein>
<proteinExistence type="predicted"/>
<dbReference type="RefSeq" id="WP_190026099.1">
    <property type="nucleotide sequence ID" value="NZ_BMUU01000001.1"/>
</dbReference>
<keyword evidence="1" id="KW-0732">Signal</keyword>
<dbReference type="InterPro" id="IPR036415">
    <property type="entry name" value="Lamin_tail_dom_sf"/>
</dbReference>
<accession>A0ABQ2ZL56</accession>
<organism evidence="3 4">
    <name type="scientific">Streptomyces xanthochromogenes</name>
    <dbReference type="NCBI Taxonomy" id="67384"/>
    <lineage>
        <taxon>Bacteria</taxon>
        <taxon>Bacillati</taxon>
        <taxon>Actinomycetota</taxon>
        <taxon>Actinomycetes</taxon>
        <taxon>Kitasatosporales</taxon>
        <taxon>Streptomycetaceae</taxon>
        <taxon>Streptomyces</taxon>
    </lineage>
</organism>
<dbReference type="SUPFAM" id="SSF74853">
    <property type="entry name" value="Lamin A/C globular tail domain"/>
    <property type="match status" value="1"/>
</dbReference>
<gene>
    <name evidence="3" type="ORF">GCM10010326_06530</name>
</gene>
<dbReference type="PROSITE" id="PS51841">
    <property type="entry name" value="LTD"/>
    <property type="match status" value="1"/>
</dbReference>
<feature type="chain" id="PRO_5047167762" description="LTD domain-containing protein" evidence="1">
    <location>
        <begin position="23"/>
        <end position="151"/>
    </location>
</feature>
<dbReference type="GeneID" id="96288675"/>
<keyword evidence="4" id="KW-1185">Reference proteome</keyword>
<evidence type="ECO:0000256" key="1">
    <source>
        <dbReference type="SAM" id="SignalP"/>
    </source>
</evidence>
<feature type="signal peptide" evidence="1">
    <location>
        <begin position="1"/>
        <end position="22"/>
    </location>
</feature>
<evidence type="ECO:0000313" key="3">
    <source>
        <dbReference type="EMBL" id="GGY17021.1"/>
    </source>
</evidence>